<keyword evidence="8" id="KW-0067">ATP-binding</keyword>
<evidence type="ECO:0000313" key="11">
    <source>
        <dbReference type="EMBL" id="KIM88250.1"/>
    </source>
</evidence>
<dbReference type="EC" id="6.3.2.6" evidence="3"/>
<evidence type="ECO:0000256" key="5">
    <source>
        <dbReference type="ARBA" id="ARBA00022598"/>
    </source>
</evidence>
<dbReference type="InParanoid" id="A0A0C3FV16"/>
<dbReference type="AlphaFoldDB" id="A0A0C3FV16"/>
<reference evidence="11 12" key="1">
    <citation type="submission" date="2014-04" db="EMBL/GenBank/DDBJ databases">
        <authorList>
            <consortium name="DOE Joint Genome Institute"/>
            <person name="Kuo A."/>
            <person name="Tarkka M."/>
            <person name="Buscot F."/>
            <person name="Kohler A."/>
            <person name="Nagy L.G."/>
            <person name="Floudas D."/>
            <person name="Copeland A."/>
            <person name="Barry K.W."/>
            <person name="Cichocki N."/>
            <person name="Veneault-Fourrey C."/>
            <person name="LaButti K."/>
            <person name="Lindquist E.A."/>
            <person name="Lipzen A."/>
            <person name="Lundell T."/>
            <person name="Morin E."/>
            <person name="Murat C."/>
            <person name="Sun H."/>
            <person name="Tunlid A."/>
            <person name="Henrissat B."/>
            <person name="Grigoriev I.V."/>
            <person name="Hibbett D.S."/>
            <person name="Martin F."/>
            <person name="Nordberg H.P."/>
            <person name="Cantor M.N."/>
            <person name="Hua S.X."/>
        </authorList>
    </citation>
    <scope>NUCLEOTIDE SEQUENCE [LARGE SCALE GENOMIC DNA]</scope>
    <source>
        <strain evidence="11 12">F 1598</strain>
    </source>
</reference>
<dbReference type="HAMAP" id="MF_00137">
    <property type="entry name" value="SAICAR_synth"/>
    <property type="match status" value="1"/>
</dbReference>
<evidence type="ECO:0000256" key="1">
    <source>
        <dbReference type="ARBA" id="ARBA00004672"/>
    </source>
</evidence>
<evidence type="ECO:0000256" key="8">
    <source>
        <dbReference type="ARBA" id="ARBA00022840"/>
    </source>
</evidence>
<evidence type="ECO:0000256" key="2">
    <source>
        <dbReference type="ARBA" id="ARBA00010190"/>
    </source>
</evidence>
<keyword evidence="12" id="KW-1185">Reference proteome</keyword>
<comment type="pathway">
    <text evidence="1">Purine metabolism; IMP biosynthesis via de novo pathway; 5-amino-1-(5-phospho-D-ribosyl)imidazole-4-carboxamide from 5-amino-1-(5-phospho-D-ribosyl)imidazole-4-carboxylate: step 1/2.</text>
</comment>
<evidence type="ECO:0000256" key="9">
    <source>
        <dbReference type="ARBA" id="ARBA00030409"/>
    </source>
</evidence>
<dbReference type="InterPro" id="IPR018236">
    <property type="entry name" value="SAICAR_synthetase_CS"/>
</dbReference>
<dbReference type="PANTHER" id="PTHR43700:SF1">
    <property type="entry name" value="PHOSPHORIBOSYLAMINOIMIDAZOLE-SUCCINOCARBOXAMIDE SYNTHASE"/>
    <property type="match status" value="1"/>
</dbReference>
<dbReference type="UniPathway" id="UPA00074">
    <property type="reaction ID" value="UER00131"/>
</dbReference>
<dbReference type="FunFam" id="3.30.200.20:FF:000392">
    <property type="entry name" value="Phosphoribosylaminoimidazole-succinocarboxamide synthase"/>
    <property type="match status" value="1"/>
</dbReference>
<evidence type="ECO:0000256" key="4">
    <source>
        <dbReference type="ARBA" id="ARBA00016460"/>
    </source>
</evidence>
<dbReference type="CDD" id="cd01414">
    <property type="entry name" value="SAICAR_synt_Sc"/>
    <property type="match status" value="1"/>
</dbReference>
<evidence type="ECO:0000313" key="12">
    <source>
        <dbReference type="Proteomes" id="UP000054166"/>
    </source>
</evidence>
<dbReference type="GO" id="GO:0005737">
    <property type="term" value="C:cytoplasm"/>
    <property type="evidence" value="ECO:0007669"/>
    <property type="project" value="TreeGrafter"/>
</dbReference>
<dbReference type="NCBIfam" id="NF010568">
    <property type="entry name" value="PRK13961.1"/>
    <property type="match status" value="1"/>
</dbReference>
<dbReference type="Gene3D" id="3.30.470.20">
    <property type="entry name" value="ATP-grasp fold, B domain"/>
    <property type="match status" value="1"/>
</dbReference>
<evidence type="ECO:0000259" key="10">
    <source>
        <dbReference type="Pfam" id="PF01259"/>
    </source>
</evidence>
<evidence type="ECO:0000256" key="3">
    <source>
        <dbReference type="ARBA" id="ARBA00012217"/>
    </source>
</evidence>
<dbReference type="GO" id="GO:0004639">
    <property type="term" value="F:phosphoribosylaminoimidazolesuccinocarboxamide synthase activity"/>
    <property type="evidence" value="ECO:0007669"/>
    <property type="project" value="UniProtKB-EC"/>
</dbReference>
<evidence type="ECO:0000256" key="6">
    <source>
        <dbReference type="ARBA" id="ARBA00022741"/>
    </source>
</evidence>
<dbReference type="NCBIfam" id="TIGR00081">
    <property type="entry name" value="purC"/>
    <property type="match status" value="1"/>
</dbReference>
<name>A0A0C3FV16_PILCF</name>
<feature type="domain" description="SAICAR synthetase/ADE2 N-terminal" evidence="10">
    <location>
        <begin position="16"/>
        <end position="278"/>
    </location>
</feature>
<dbReference type="HOGENOM" id="CLU_045637_0_0_1"/>
<dbReference type="PROSITE" id="PS01058">
    <property type="entry name" value="SAICAR_SYNTHETASE_2"/>
    <property type="match status" value="1"/>
</dbReference>
<dbReference type="GO" id="GO:0006189">
    <property type="term" value="P:'de novo' IMP biosynthetic process"/>
    <property type="evidence" value="ECO:0007669"/>
    <property type="project" value="UniProtKB-UniPathway"/>
</dbReference>
<keyword evidence="7" id="KW-0658">Purine biosynthesis</keyword>
<dbReference type="FunFam" id="3.30.470.20:FF:000015">
    <property type="entry name" value="Phosphoribosylaminoimidazole-succinocarboxamide synthase"/>
    <property type="match status" value="1"/>
</dbReference>
<dbReference type="OrthoDB" id="9991235at2759"/>
<organism evidence="11 12">
    <name type="scientific">Piloderma croceum (strain F 1598)</name>
    <dbReference type="NCBI Taxonomy" id="765440"/>
    <lineage>
        <taxon>Eukaryota</taxon>
        <taxon>Fungi</taxon>
        <taxon>Dikarya</taxon>
        <taxon>Basidiomycota</taxon>
        <taxon>Agaricomycotina</taxon>
        <taxon>Agaricomycetes</taxon>
        <taxon>Agaricomycetidae</taxon>
        <taxon>Atheliales</taxon>
        <taxon>Atheliaceae</taxon>
        <taxon>Piloderma</taxon>
    </lineage>
</organism>
<dbReference type="Proteomes" id="UP000054166">
    <property type="component" value="Unassembled WGS sequence"/>
</dbReference>
<protein>
    <recommendedName>
        <fullName evidence="4">Phosphoribosylaminoimidazole-succinocarboxamide synthase</fullName>
        <ecNumber evidence="3">6.3.2.6</ecNumber>
    </recommendedName>
    <alternativeName>
        <fullName evidence="9">SAICAR synthetase</fullName>
    </alternativeName>
</protein>
<accession>A0A0C3FV16</accession>
<dbReference type="Pfam" id="PF01259">
    <property type="entry name" value="SAICAR_synt"/>
    <property type="match status" value="1"/>
</dbReference>
<gene>
    <name evidence="11" type="ORF">PILCRDRAFT_814157</name>
</gene>
<keyword evidence="5" id="KW-0436">Ligase</keyword>
<dbReference type="GO" id="GO:0005524">
    <property type="term" value="F:ATP binding"/>
    <property type="evidence" value="ECO:0007669"/>
    <property type="project" value="UniProtKB-KW"/>
</dbReference>
<dbReference type="SUPFAM" id="SSF56104">
    <property type="entry name" value="SAICAR synthase-like"/>
    <property type="match status" value="1"/>
</dbReference>
<proteinExistence type="inferred from homology"/>
<sequence>MDPALMNTNLPGLRLISKGKVRDIYETSSQDHLLFVATDRISAYDVILCNGIPGKGKVLTQISKFWFEKLASIVPNHFVTDKIDEMPEEVKQYKDQLDGRAMLVKKATVVPLEAIVRGYLTGSAWAEYNQPETLHHVHGIKLPAGLKESERLPDPLFPLFTPSTKAEQGAHDQNISPDTAKALIGQSLYNQISATAVTLFKEASSHALSRGLILADTKFEFGLISTEPDSPQQLILIDEVLTPDSSRYWPSDCYQVGKPQPSFDKQFLRDWLTGAGFKKGLEKGVDGQGWLIEEAIMKKTKTKYEEAVRMLTS</sequence>
<dbReference type="InterPro" id="IPR028923">
    <property type="entry name" value="SAICAR_synt/ADE2_N"/>
</dbReference>
<dbReference type="STRING" id="765440.A0A0C3FV16"/>
<dbReference type="InterPro" id="IPR001636">
    <property type="entry name" value="SAICAR_synth"/>
</dbReference>
<keyword evidence="6" id="KW-0547">Nucleotide-binding</keyword>
<dbReference type="PROSITE" id="PS01057">
    <property type="entry name" value="SAICAR_SYNTHETASE_1"/>
    <property type="match status" value="1"/>
</dbReference>
<dbReference type="FunCoup" id="A0A0C3FV16">
    <property type="interactions" value="379"/>
</dbReference>
<comment type="similarity">
    <text evidence="2">Belongs to the SAICAR synthetase family.</text>
</comment>
<reference evidence="12" key="2">
    <citation type="submission" date="2015-01" db="EMBL/GenBank/DDBJ databases">
        <title>Evolutionary Origins and Diversification of the Mycorrhizal Mutualists.</title>
        <authorList>
            <consortium name="DOE Joint Genome Institute"/>
            <consortium name="Mycorrhizal Genomics Consortium"/>
            <person name="Kohler A."/>
            <person name="Kuo A."/>
            <person name="Nagy L.G."/>
            <person name="Floudas D."/>
            <person name="Copeland A."/>
            <person name="Barry K.W."/>
            <person name="Cichocki N."/>
            <person name="Veneault-Fourrey C."/>
            <person name="LaButti K."/>
            <person name="Lindquist E.A."/>
            <person name="Lipzen A."/>
            <person name="Lundell T."/>
            <person name="Morin E."/>
            <person name="Murat C."/>
            <person name="Riley R."/>
            <person name="Ohm R."/>
            <person name="Sun H."/>
            <person name="Tunlid A."/>
            <person name="Henrissat B."/>
            <person name="Grigoriev I.V."/>
            <person name="Hibbett D.S."/>
            <person name="Martin F."/>
        </authorList>
    </citation>
    <scope>NUCLEOTIDE SEQUENCE [LARGE SCALE GENOMIC DNA]</scope>
    <source>
        <strain evidence="12">F 1598</strain>
    </source>
</reference>
<dbReference type="Gene3D" id="3.30.200.20">
    <property type="entry name" value="Phosphorylase Kinase, domain 1"/>
    <property type="match status" value="1"/>
</dbReference>
<dbReference type="EMBL" id="KN832977">
    <property type="protein sequence ID" value="KIM88250.1"/>
    <property type="molecule type" value="Genomic_DNA"/>
</dbReference>
<evidence type="ECO:0000256" key="7">
    <source>
        <dbReference type="ARBA" id="ARBA00022755"/>
    </source>
</evidence>
<dbReference type="PANTHER" id="PTHR43700">
    <property type="entry name" value="PHOSPHORIBOSYLAMINOIMIDAZOLE-SUCCINOCARBOXAMIDE SYNTHASE"/>
    <property type="match status" value="1"/>
</dbReference>